<keyword evidence="2" id="KW-0963">Cytoplasm</keyword>
<dbReference type="Gene3D" id="3.30.1310.10">
    <property type="entry name" value="Nucleoid-associated protein YbaB-like domain"/>
    <property type="match status" value="1"/>
</dbReference>
<dbReference type="AlphaFoldDB" id="A0A9D1MWP0"/>
<dbReference type="Proteomes" id="UP000886852">
    <property type="component" value="Unassembled WGS sequence"/>
</dbReference>
<dbReference type="EMBL" id="DVOC01000025">
    <property type="protein sequence ID" value="HIU90666.1"/>
    <property type="molecule type" value="Genomic_DNA"/>
</dbReference>
<dbReference type="SUPFAM" id="SSF82607">
    <property type="entry name" value="YbaB-like"/>
    <property type="match status" value="1"/>
</dbReference>
<dbReference type="PANTHER" id="PTHR33449">
    <property type="entry name" value="NUCLEOID-ASSOCIATED PROTEIN YBAB"/>
    <property type="match status" value="1"/>
</dbReference>
<feature type="compositionally biased region" description="Gly residues" evidence="3">
    <location>
        <begin position="8"/>
        <end position="22"/>
    </location>
</feature>
<comment type="caution">
    <text evidence="4">The sequence shown here is derived from an EMBL/GenBank/DDBJ whole genome shotgun (WGS) entry which is preliminary data.</text>
</comment>
<accession>A0A9D1MWP0</accession>
<comment type="subunit">
    <text evidence="2">Homodimer.</text>
</comment>
<comment type="similarity">
    <text evidence="2">Belongs to the YbaB/EbfC family.</text>
</comment>
<comment type="subcellular location">
    <subcellularLocation>
        <location evidence="2">Cytoplasm</location>
        <location evidence="2">Nucleoid</location>
    </subcellularLocation>
</comment>
<keyword evidence="1 2" id="KW-0238">DNA-binding</keyword>
<gene>
    <name evidence="4" type="ORF">IAC72_01440</name>
</gene>
<organism evidence="4 5">
    <name type="scientific">Candidatus Fimimonas merdipullorum</name>
    <dbReference type="NCBI Taxonomy" id="2840822"/>
    <lineage>
        <taxon>Bacteria</taxon>
        <taxon>Pseudomonadati</taxon>
        <taxon>Myxococcota</taxon>
        <taxon>Myxococcia</taxon>
        <taxon>Myxococcales</taxon>
        <taxon>Cystobacterineae</taxon>
        <taxon>Myxococcaceae</taxon>
        <taxon>Myxococcaceae incertae sedis</taxon>
        <taxon>Candidatus Fimimonas</taxon>
    </lineage>
</organism>
<evidence type="ECO:0000256" key="1">
    <source>
        <dbReference type="ARBA" id="ARBA00023125"/>
    </source>
</evidence>
<dbReference type="GO" id="GO:0043590">
    <property type="term" value="C:bacterial nucleoid"/>
    <property type="evidence" value="ECO:0007669"/>
    <property type="project" value="UniProtKB-UniRule"/>
</dbReference>
<dbReference type="GO" id="GO:0005829">
    <property type="term" value="C:cytosol"/>
    <property type="evidence" value="ECO:0007669"/>
    <property type="project" value="TreeGrafter"/>
</dbReference>
<proteinExistence type="inferred from homology"/>
<evidence type="ECO:0000256" key="3">
    <source>
        <dbReference type="SAM" id="MobiDB-lite"/>
    </source>
</evidence>
<feature type="region of interest" description="Disordered" evidence="3">
    <location>
        <begin position="1"/>
        <end position="24"/>
    </location>
</feature>
<evidence type="ECO:0000256" key="2">
    <source>
        <dbReference type="HAMAP-Rule" id="MF_00274"/>
    </source>
</evidence>
<reference evidence="4" key="2">
    <citation type="journal article" date="2021" name="PeerJ">
        <title>Extensive microbial diversity within the chicken gut microbiome revealed by metagenomics and culture.</title>
        <authorList>
            <person name="Gilroy R."/>
            <person name="Ravi A."/>
            <person name="Getino M."/>
            <person name="Pursley I."/>
            <person name="Horton D.L."/>
            <person name="Alikhan N.F."/>
            <person name="Baker D."/>
            <person name="Gharbi K."/>
            <person name="Hall N."/>
            <person name="Watson M."/>
            <person name="Adriaenssens E.M."/>
            <person name="Foster-Nyarko E."/>
            <person name="Jarju S."/>
            <person name="Secka A."/>
            <person name="Antonio M."/>
            <person name="Oren A."/>
            <person name="Chaudhuri R.R."/>
            <person name="La Ragione R."/>
            <person name="Hildebrand F."/>
            <person name="Pallen M.J."/>
        </authorList>
    </citation>
    <scope>NUCLEOTIDE SEQUENCE</scope>
    <source>
        <strain evidence="4">ChiHjej12B11-7776</strain>
    </source>
</reference>
<reference evidence="4" key="1">
    <citation type="submission" date="2020-10" db="EMBL/GenBank/DDBJ databases">
        <authorList>
            <person name="Gilroy R."/>
        </authorList>
    </citation>
    <scope>NUCLEOTIDE SEQUENCE</scope>
    <source>
        <strain evidence="4">ChiHjej12B11-7776</strain>
    </source>
</reference>
<evidence type="ECO:0000313" key="4">
    <source>
        <dbReference type="EMBL" id="HIU90666.1"/>
    </source>
</evidence>
<dbReference type="PANTHER" id="PTHR33449:SF1">
    <property type="entry name" value="NUCLEOID-ASSOCIATED PROTEIN YBAB"/>
    <property type="match status" value="1"/>
</dbReference>
<dbReference type="NCBIfam" id="TIGR00103">
    <property type="entry name" value="DNA_YbaB_EbfC"/>
    <property type="match status" value="1"/>
</dbReference>
<dbReference type="InterPro" id="IPR036894">
    <property type="entry name" value="YbaB-like_sf"/>
</dbReference>
<comment type="function">
    <text evidence="2">Binds to DNA and alters its conformation. May be involved in regulation of gene expression, nucleoid organization and DNA protection.</text>
</comment>
<dbReference type="HAMAP" id="MF_00274">
    <property type="entry name" value="DNA_YbaB_EbfC"/>
    <property type="match status" value="1"/>
</dbReference>
<evidence type="ECO:0000313" key="5">
    <source>
        <dbReference type="Proteomes" id="UP000886852"/>
    </source>
</evidence>
<name>A0A9D1MWP0_9BACT</name>
<dbReference type="GO" id="GO:0003677">
    <property type="term" value="F:DNA binding"/>
    <property type="evidence" value="ECO:0007669"/>
    <property type="project" value="UniProtKB-UniRule"/>
</dbReference>
<dbReference type="Pfam" id="PF02575">
    <property type="entry name" value="YbaB_DNA_bd"/>
    <property type="match status" value="1"/>
</dbReference>
<protein>
    <recommendedName>
        <fullName evidence="2">Nucleoid-associated protein IAC72_01440</fullName>
    </recommendedName>
</protein>
<dbReference type="InterPro" id="IPR004401">
    <property type="entry name" value="YbaB/EbfC"/>
</dbReference>
<sequence length="119" mass="12481">MANKYGYNGAGGGKSGGFGGGNMQNLMKQAQQMQQKLQEAQQQLEEITVTGSAGGGLVEADVNGKKTVLAVRIKAEACDPDDAEMLEDLVLAAINDGYTKAQAKEDELMAPFAAMRGLL</sequence>